<dbReference type="PANTHER" id="PTHR43463:SF1">
    <property type="entry name" value="NICOTINATE-NUCLEOTIDE--DIMETHYLBENZIMIDAZOLE PHOSPHORIBOSYLTRANSFERASE"/>
    <property type="match status" value="1"/>
</dbReference>
<feature type="active site" description="Proton acceptor" evidence="10">
    <location>
        <position position="312"/>
    </location>
</feature>
<dbReference type="Gene3D" id="3.40.50.10210">
    <property type="match status" value="1"/>
</dbReference>
<evidence type="ECO:0000256" key="10">
    <source>
        <dbReference type="HAMAP-Rule" id="MF_00230"/>
    </source>
</evidence>
<dbReference type="CDD" id="cd02439">
    <property type="entry name" value="DMB-PRT_CobT"/>
    <property type="match status" value="1"/>
</dbReference>
<proteinExistence type="inferred from homology"/>
<evidence type="ECO:0000256" key="1">
    <source>
        <dbReference type="ARBA" id="ARBA00005049"/>
    </source>
</evidence>
<protein>
    <recommendedName>
        <fullName evidence="4 10">Nicotinate-nucleotide--dimethylbenzimidazole phosphoribosyltransferase</fullName>
        <shortName evidence="10">NN:DBI PRT</shortName>
        <ecNumber evidence="3 10">2.4.2.21</ecNumber>
    </recommendedName>
    <alternativeName>
        <fullName evidence="8 10">N(1)-alpha-phosphoribosyltransferase</fullName>
    </alternativeName>
</protein>
<dbReference type="InterPro" id="IPR036087">
    <property type="entry name" value="Nict_dMeBzImd_PRibTrfase_sf"/>
</dbReference>
<dbReference type="EC" id="2.4.2.21" evidence="3 10"/>
<evidence type="ECO:0000256" key="7">
    <source>
        <dbReference type="ARBA" id="ARBA00022679"/>
    </source>
</evidence>
<comment type="catalytic activity">
    <reaction evidence="9 10">
        <text>5,6-dimethylbenzimidazole + nicotinate beta-D-ribonucleotide = alpha-ribazole 5'-phosphate + nicotinate + H(+)</text>
        <dbReference type="Rhea" id="RHEA:11196"/>
        <dbReference type="ChEBI" id="CHEBI:15378"/>
        <dbReference type="ChEBI" id="CHEBI:15890"/>
        <dbReference type="ChEBI" id="CHEBI:32544"/>
        <dbReference type="ChEBI" id="CHEBI:57502"/>
        <dbReference type="ChEBI" id="CHEBI:57918"/>
        <dbReference type="EC" id="2.4.2.21"/>
    </reaction>
</comment>
<dbReference type="RefSeq" id="WP_303305000.1">
    <property type="nucleotide sequence ID" value="NZ_JAODOP010000004.1"/>
</dbReference>
<dbReference type="EMBL" id="JAODOP010000004">
    <property type="protein sequence ID" value="MEF3832625.1"/>
    <property type="molecule type" value="Genomic_DNA"/>
</dbReference>
<evidence type="ECO:0000256" key="3">
    <source>
        <dbReference type="ARBA" id="ARBA00011991"/>
    </source>
</evidence>
<dbReference type="Pfam" id="PF02277">
    <property type="entry name" value="DBI_PRT"/>
    <property type="match status" value="1"/>
</dbReference>
<comment type="similarity">
    <text evidence="2 10">Belongs to the CobT family.</text>
</comment>
<sequence length="348" mass="37055">MTHTITSINNSKLKLELQKKIDLKTKPLGALGLLEHLALKIGCIQNTLNPEISSPSIVVFAGDHGIATKGEVNPFPQEVTAQMVYNFVNGGAAINIFSNTNNLNLKIVDAGVNHKFPEALDIINAKIDFGTNNYQEEPAMTLEQCEKAINKSGNIISKLKNEGTNTIGFGEMGISNTSSAALLMSYFTKMPISECVGAGTGLNKEGISKKQQILSEVLKKHNPKNALEAVSIFGGFEIAMLCGAILKAAELKMIIVVDGFIVTAALLAAQAINKNVLDYCVFAHNSNEKGHIKMLAFLNAKPLLSLGLRLGEGTGAALAIPLLQASVNFLNNMASFDTAGVSEETVAN</sequence>
<evidence type="ECO:0000256" key="8">
    <source>
        <dbReference type="ARBA" id="ARBA00030686"/>
    </source>
</evidence>
<gene>
    <name evidence="10 11" type="primary">cobT</name>
    <name evidence="11" type="ORF">N1F79_05760</name>
</gene>
<evidence type="ECO:0000256" key="4">
    <source>
        <dbReference type="ARBA" id="ARBA00015486"/>
    </source>
</evidence>
<evidence type="ECO:0000256" key="5">
    <source>
        <dbReference type="ARBA" id="ARBA00022573"/>
    </source>
</evidence>
<reference evidence="11 12" key="1">
    <citation type="submission" date="2022-09" db="EMBL/GenBank/DDBJ databases">
        <title>Genome sequencing of Flavivirga sp. MEBiC05379.</title>
        <authorList>
            <person name="Oh H.-M."/>
            <person name="Kwon K.K."/>
            <person name="Park M.J."/>
            <person name="Yang S.-H."/>
        </authorList>
    </citation>
    <scope>NUCLEOTIDE SEQUENCE [LARGE SCALE GENOMIC DNA]</scope>
    <source>
        <strain evidence="11 12">MEBiC05379</strain>
    </source>
</reference>
<dbReference type="InterPro" id="IPR023195">
    <property type="entry name" value="Nict_dMeBzImd_PRibTrfase_N"/>
</dbReference>
<name>A0ABU7XPG3_9FLAO</name>
<comment type="pathway">
    <text evidence="1 10">Nucleoside biosynthesis; alpha-ribazole biosynthesis; alpha-ribazole from 5,6-dimethylbenzimidazole: step 1/2.</text>
</comment>
<dbReference type="PANTHER" id="PTHR43463">
    <property type="entry name" value="NICOTINATE-NUCLEOTIDE--DIMETHYLBENZIMIDAZOLE PHOSPHORIBOSYLTRANSFERASE"/>
    <property type="match status" value="1"/>
</dbReference>
<dbReference type="NCBIfam" id="TIGR03160">
    <property type="entry name" value="cobT_DBIPRT"/>
    <property type="match status" value="1"/>
</dbReference>
<evidence type="ECO:0000313" key="11">
    <source>
        <dbReference type="EMBL" id="MEF3832625.1"/>
    </source>
</evidence>
<dbReference type="SUPFAM" id="SSF52733">
    <property type="entry name" value="Nicotinate mononucleotide:5,6-dimethylbenzimidazole phosphoribosyltransferase (CobT)"/>
    <property type="match status" value="1"/>
</dbReference>
<organism evidence="11 12">
    <name type="scientific">Flavivirga spongiicola</name>
    <dbReference type="NCBI Taxonomy" id="421621"/>
    <lineage>
        <taxon>Bacteria</taxon>
        <taxon>Pseudomonadati</taxon>
        <taxon>Bacteroidota</taxon>
        <taxon>Flavobacteriia</taxon>
        <taxon>Flavobacteriales</taxon>
        <taxon>Flavobacteriaceae</taxon>
        <taxon>Flavivirga</taxon>
    </lineage>
</organism>
<evidence type="ECO:0000313" key="12">
    <source>
        <dbReference type="Proteomes" id="UP001337305"/>
    </source>
</evidence>
<keyword evidence="5 10" id="KW-0169">Cobalamin biosynthesis</keyword>
<dbReference type="Proteomes" id="UP001337305">
    <property type="component" value="Unassembled WGS sequence"/>
</dbReference>
<evidence type="ECO:0000256" key="9">
    <source>
        <dbReference type="ARBA" id="ARBA00047340"/>
    </source>
</evidence>
<comment type="function">
    <text evidence="10">Catalyzes the synthesis of alpha-ribazole-5'-phosphate from nicotinate mononucleotide (NAMN) and 5,6-dimethylbenzimidazole (DMB).</text>
</comment>
<dbReference type="InterPro" id="IPR017846">
    <property type="entry name" value="Nict_dMeBzImd_PRibTrfase_bact"/>
</dbReference>
<evidence type="ECO:0000256" key="6">
    <source>
        <dbReference type="ARBA" id="ARBA00022676"/>
    </source>
</evidence>
<keyword evidence="7 10" id="KW-0808">Transferase</keyword>
<keyword evidence="12" id="KW-1185">Reference proteome</keyword>
<comment type="caution">
    <text evidence="11">The sequence shown here is derived from an EMBL/GenBank/DDBJ whole genome shotgun (WGS) entry which is preliminary data.</text>
</comment>
<dbReference type="NCBIfam" id="NF000996">
    <property type="entry name" value="PRK00105.1"/>
    <property type="match status" value="1"/>
</dbReference>
<accession>A0ABU7XPG3</accession>
<dbReference type="HAMAP" id="MF_00230">
    <property type="entry name" value="CobT"/>
    <property type="match status" value="1"/>
</dbReference>
<dbReference type="InterPro" id="IPR003200">
    <property type="entry name" value="Nict_dMeBzImd_PRibTrfase"/>
</dbReference>
<dbReference type="Gene3D" id="1.10.1610.10">
    <property type="match status" value="1"/>
</dbReference>
<dbReference type="GO" id="GO:0008939">
    <property type="term" value="F:nicotinate-nucleotide-dimethylbenzimidazole phosphoribosyltransferase activity"/>
    <property type="evidence" value="ECO:0007669"/>
    <property type="project" value="UniProtKB-EC"/>
</dbReference>
<keyword evidence="6 10" id="KW-0328">Glycosyltransferase</keyword>
<evidence type="ECO:0000256" key="2">
    <source>
        <dbReference type="ARBA" id="ARBA00007110"/>
    </source>
</evidence>